<reference evidence="2 3" key="1">
    <citation type="journal article" date="2012" name="Nature">
        <title>Repeated polyploidization of Gossypium genomes and the evolution of spinnable cotton fibres.</title>
        <authorList>
            <person name="Paterson A.H."/>
            <person name="Wendel J.F."/>
            <person name="Gundlach H."/>
            <person name="Guo H."/>
            <person name="Jenkins J."/>
            <person name="Jin D."/>
            <person name="Llewellyn D."/>
            <person name="Showmaker K.C."/>
            <person name="Shu S."/>
            <person name="Udall J."/>
            <person name="Yoo M.J."/>
            <person name="Byers R."/>
            <person name="Chen W."/>
            <person name="Doron-Faigenboim A."/>
            <person name="Duke M.V."/>
            <person name="Gong L."/>
            <person name="Grimwood J."/>
            <person name="Grover C."/>
            <person name="Grupp K."/>
            <person name="Hu G."/>
            <person name="Lee T.H."/>
            <person name="Li J."/>
            <person name="Lin L."/>
            <person name="Liu T."/>
            <person name="Marler B.S."/>
            <person name="Page J.T."/>
            <person name="Roberts A.W."/>
            <person name="Romanel E."/>
            <person name="Sanders W.S."/>
            <person name="Szadkowski E."/>
            <person name="Tan X."/>
            <person name="Tang H."/>
            <person name="Xu C."/>
            <person name="Wang J."/>
            <person name="Wang Z."/>
            <person name="Zhang D."/>
            <person name="Zhang L."/>
            <person name="Ashrafi H."/>
            <person name="Bedon F."/>
            <person name="Bowers J.E."/>
            <person name="Brubaker C.L."/>
            <person name="Chee P.W."/>
            <person name="Das S."/>
            <person name="Gingle A.R."/>
            <person name="Haigler C.H."/>
            <person name="Harker D."/>
            <person name="Hoffmann L.V."/>
            <person name="Hovav R."/>
            <person name="Jones D.C."/>
            <person name="Lemke C."/>
            <person name="Mansoor S."/>
            <person name="ur Rahman M."/>
            <person name="Rainville L.N."/>
            <person name="Rambani A."/>
            <person name="Reddy U.K."/>
            <person name="Rong J.K."/>
            <person name="Saranga Y."/>
            <person name="Scheffler B.E."/>
            <person name="Scheffler J.A."/>
            <person name="Stelly D.M."/>
            <person name="Triplett B.A."/>
            <person name="Van Deynze A."/>
            <person name="Vaslin M.F."/>
            <person name="Waghmare V.N."/>
            <person name="Walford S.A."/>
            <person name="Wright R.J."/>
            <person name="Zaki E.A."/>
            <person name="Zhang T."/>
            <person name="Dennis E.S."/>
            <person name="Mayer K.F."/>
            <person name="Peterson D.G."/>
            <person name="Rokhsar D.S."/>
            <person name="Wang X."/>
            <person name="Schmutz J."/>
        </authorList>
    </citation>
    <scope>NUCLEOTIDE SEQUENCE [LARGE SCALE GENOMIC DNA]</scope>
</reference>
<protein>
    <submittedName>
        <fullName evidence="2">Uncharacterized protein</fullName>
    </submittedName>
</protein>
<sequence length="69" mass="8005">KVTSKIPKQPVPSSSSLFFPNPPPPIHLRSSTRLRPIPESEVSLEQCFYRSTYSTFEFQRVWTYMAESI</sequence>
<evidence type="ECO:0000313" key="3">
    <source>
        <dbReference type="Proteomes" id="UP000032304"/>
    </source>
</evidence>
<evidence type="ECO:0000256" key="1">
    <source>
        <dbReference type="SAM" id="MobiDB-lite"/>
    </source>
</evidence>
<proteinExistence type="predicted"/>
<keyword evidence="3" id="KW-1185">Reference proteome</keyword>
<evidence type="ECO:0000313" key="2">
    <source>
        <dbReference type="EMBL" id="KJB26057.1"/>
    </source>
</evidence>
<name>A0A0D2N292_GOSRA</name>
<feature type="region of interest" description="Disordered" evidence="1">
    <location>
        <begin position="1"/>
        <end position="24"/>
    </location>
</feature>
<feature type="non-terminal residue" evidence="2">
    <location>
        <position position="1"/>
    </location>
</feature>
<dbReference type="Gramene" id="KJB26057">
    <property type="protein sequence ID" value="KJB26057"/>
    <property type="gene ID" value="B456_004G223000"/>
</dbReference>
<gene>
    <name evidence="2" type="ORF">B456_004G223000</name>
</gene>
<dbReference type="Proteomes" id="UP000032304">
    <property type="component" value="Chromosome 4"/>
</dbReference>
<organism evidence="2 3">
    <name type="scientific">Gossypium raimondii</name>
    <name type="common">Peruvian cotton</name>
    <name type="synonym">Gossypium klotzschianum subsp. raimondii</name>
    <dbReference type="NCBI Taxonomy" id="29730"/>
    <lineage>
        <taxon>Eukaryota</taxon>
        <taxon>Viridiplantae</taxon>
        <taxon>Streptophyta</taxon>
        <taxon>Embryophyta</taxon>
        <taxon>Tracheophyta</taxon>
        <taxon>Spermatophyta</taxon>
        <taxon>Magnoliopsida</taxon>
        <taxon>eudicotyledons</taxon>
        <taxon>Gunneridae</taxon>
        <taxon>Pentapetalae</taxon>
        <taxon>rosids</taxon>
        <taxon>malvids</taxon>
        <taxon>Malvales</taxon>
        <taxon>Malvaceae</taxon>
        <taxon>Malvoideae</taxon>
        <taxon>Gossypium</taxon>
    </lineage>
</organism>
<dbReference type="EMBL" id="CM001743">
    <property type="protein sequence ID" value="KJB26057.1"/>
    <property type="molecule type" value="Genomic_DNA"/>
</dbReference>
<dbReference type="AlphaFoldDB" id="A0A0D2N292"/>
<accession>A0A0D2N292</accession>